<organism evidence="2 3">
    <name type="scientific">Novosphingobium aquiterrae</name>
    <dbReference type="NCBI Taxonomy" id="624388"/>
    <lineage>
        <taxon>Bacteria</taxon>
        <taxon>Pseudomonadati</taxon>
        <taxon>Pseudomonadota</taxon>
        <taxon>Alphaproteobacteria</taxon>
        <taxon>Sphingomonadales</taxon>
        <taxon>Sphingomonadaceae</taxon>
        <taxon>Novosphingobium</taxon>
    </lineage>
</organism>
<keyword evidence="1" id="KW-0472">Membrane</keyword>
<protein>
    <recommendedName>
        <fullName evidence="4">DUF3618 domain-containing protein</fullName>
    </recommendedName>
</protein>
<name>A0ABV6PHK8_9SPHN</name>
<comment type="caution">
    <text evidence="2">The sequence shown here is derived from an EMBL/GenBank/DDBJ whole genome shotgun (WGS) entry which is preliminary data.</text>
</comment>
<accession>A0ABV6PHK8</accession>
<gene>
    <name evidence="2" type="ORF">ACFFF7_07765</name>
</gene>
<feature type="transmembrane region" description="Helical" evidence="1">
    <location>
        <begin position="54"/>
        <end position="74"/>
    </location>
</feature>
<keyword evidence="3" id="KW-1185">Reference proteome</keyword>
<dbReference type="Proteomes" id="UP001589943">
    <property type="component" value="Unassembled WGS sequence"/>
</dbReference>
<evidence type="ECO:0000313" key="3">
    <source>
        <dbReference type="Proteomes" id="UP001589943"/>
    </source>
</evidence>
<dbReference type="RefSeq" id="WP_379480798.1">
    <property type="nucleotide sequence ID" value="NZ_JBHLTL010000004.1"/>
</dbReference>
<evidence type="ECO:0000256" key="1">
    <source>
        <dbReference type="SAM" id="Phobius"/>
    </source>
</evidence>
<sequence>MSEAESTRDRIKAKVAASQQRLKRDCDAVPMIPQRANLPDAYPPENYRGLAAEYPLLTVAAGIGIGLLAGALLPKRAGSKVGQRALTLATIAGELGLALSKQAHDAAREAGEDGVAKVATASAPLRRRATRLAGTAGTGARSAGLLVAREAVKLAARVRNGA</sequence>
<evidence type="ECO:0000313" key="2">
    <source>
        <dbReference type="EMBL" id="MFC0589306.1"/>
    </source>
</evidence>
<dbReference type="EMBL" id="JBHLTL010000004">
    <property type="protein sequence ID" value="MFC0589306.1"/>
    <property type="molecule type" value="Genomic_DNA"/>
</dbReference>
<evidence type="ECO:0008006" key="4">
    <source>
        <dbReference type="Google" id="ProtNLM"/>
    </source>
</evidence>
<proteinExistence type="predicted"/>
<keyword evidence="1" id="KW-1133">Transmembrane helix</keyword>
<reference evidence="2 3" key="1">
    <citation type="submission" date="2024-09" db="EMBL/GenBank/DDBJ databases">
        <authorList>
            <person name="Sun Q."/>
            <person name="Mori K."/>
        </authorList>
    </citation>
    <scope>NUCLEOTIDE SEQUENCE [LARGE SCALE GENOMIC DNA]</scope>
    <source>
        <strain evidence="2 3">NCAIM B.02537</strain>
    </source>
</reference>
<keyword evidence="1" id="KW-0812">Transmembrane</keyword>